<dbReference type="PANTHER" id="PTHR11977">
    <property type="entry name" value="VILLIN"/>
    <property type="match status" value="1"/>
</dbReference>
<feature type="compositionally biased region" description="Polar residues" evidence="2">
    <location>
        <begin position="780"/>
        <end position="794"/>
    </location>
</feature>
<dbReference type="PROSITE" id="PS51089">
    <property type="entry name" value="HP"/>
    <property type="match status" value="1"/>
</dbReference>
<feature type="compositionally biased region" description="Basic and acidic residues" evidence="2">
    <location>
        <begin position="1783"/>
        <end position="1795"/>
    </location>
</feature>
<accession>A0ABM1SJN7</accession>
<feature type="compositionally biased region" description="Basic and acidic residues" evidence="2">
    <location>
        <begin position="1338"/>
        <end position="1351"/>
    </location>
</feature>
<dbReference type="GeneID" id="106461270"/>
<evidence type="ECO:0000256" key="2">
    <source>
        <dbReference type="SAM" id="MobiDB-lite"/>
    </source>
</evidence>
<feature type="region of interest" description="Disordered" evidence="2">
    <location>
        <begin position="110"/>
        <end position="566"/>
    </location>
</feature>
<proteinExistence type="inferred from homology"/>
<feature type="compositionally biased region" description="Basic and acidic residues" evidence="2">
    <location>
        <begin position="1890"/>
        <end position="1900"/>
    </location>
</feature>
<dbReference type="Proteomes" id="UP000694941">
    <property type="component" value="Unplaced"/>
</dbReference>
<feature type="compositionally biased region" description="Polar residues" evidence="2">
    <location>
        <begin position="1700"/>
        <end position="1709"/>
    </location>
</feature>
<feature type="compositionally biased region" description="Basic and acidic residues" evidence="2">
    <location>
        <begin position="1203"/>
        <end position="1222"/>
    </location>
</feature>
<feature type="region of interest" description="Disordered" evidence="2">
    <location>
        <begin position="1816"/>
        <end position="1857"/>
    </location>
</feature>
<dbReference type="InterPro" id="IPR036886">
    <property type="entry name" value="Villin_headpiece_dom_sf"/>
</dbReference>
<dbReference type="InterPro" id="IPR029006">
    <property type="entry name" value="ADF-H/Gelsolin-like_dom_sf"/>
</dbReference>
<dbReference type="CDD" id="cd11293">
    <property type="entry name" value="gelsolin_S4_like"/>
    <property type="match status" value="1"/>
</dbReference>
<dbReference type="PANTHER" id="PTHR11977:SF45">
    <property type="entry name" value="SUPERVILLIN"/>
    <property type="match status" value="1"/>
</dbReference>
<feature type="compositionally biased region" description="Polar residues" evidence="2">
    <location>
        <begin position="273"/>
        <end position="292"/>
    </location>
</feature>
<feature type="region of interest" description="Disordered" evidence="2">
    <location>
        <begin position="754"/>
        <end position="1083"/>
    </location>
</feature>
<feature type="compositionally biased region" description="Polar residues" evidence="2">
    <location>
        <begin position="378"/>
        <end position="396"/>
    </location>
</feature>
<feature type="compositionally biased region" description="Polar residues" evidence="2">
    <location>
        <begin position="201"/>
        <end position="216"/>
    </location>
</feature>
<feature type="compositionally biased region" description="Basic and acidic residues" evidence="2">
    <location>
        <begin position="825"/>
        <end position="847"/>
    </location>
</feature>
<feature type="compositionally biased region" description="Basic and acidic residues" evidence="2">
    <location>
        <begin position="758"/>
        <end position="779"/>
    </location>
</feature>
<protein>
    <submittedName>
        <fullName evidence="5">Supervillin-like isoform X1</fullName>
    </submittedName>
</protein>
<dbReference type="SUPFAM" id="SSF47050">
    <property type="entry name" value="VHP, Villin headpiece domain"/>
    <property type="match status" value="1"/>
</dbReference>
<feature type="compositionally biased region" description="Polar residues" evidence="2">
    <location>
        <begin position="519"/>
        <end position="533"/>
    </location>
</feature>
<feature type="compositionally biased region" description="Basic and acidic residues" evidence="2">
    <location>
        <begin position="147"/>
        <end position="164"/>
    </location>
</feature>
<feature type="region of interest" description="Disordered" evidence="2">
    <location>
        <begin position="1700"/>
        <end position="1741"/>
    </location>
</feature>
<dbReference type="InterPro" id="IPR007123">
    <property type="entry name" value="Gelsolin-like_dom"/>
</dbReference>
<feature type="compositionally biased region" description="Basic and acidic residues" evidence="2">
    <location>
        <begin position="110"/>
        <end position="124"/>
    </location>
</feature>
<evidence type="ECO:0000256" key="1">
    <source>
        <dbReference type="ARBA" id="ARBA00008418"/>
    </source>
</evidence>
<evidence type="ECO:0000313" key="4">
    <source>
        <dbReference type="Proteomes" id="UP000694941"/>
    </source>
</evidence>
<feature type="compositionally biased region" description="Polar residues" evidence="2">
    <location>
        <begin position="998"/>
        <end position="1012"/>
    </location>
</feature>
<feature type="compositionally biased region" description="Basic and acidic residues" evidence="2">
    <location>
        <begin position="1835"/>
        <end position="1844"/>
    </location>
</feature>
<dbReference type="InterPro" id="IPR003128">
    <property type="entry name" value="Villin_headpiece"/>
</dbReference>
<dbReference type="Pfam" id="PF02209">
    <property type="entry name" value="VHP"/>
    <property type="match status" value="1"/>
</dbReference>
<feature type="compositionally biased region" description="Polar residues" evidence="2">
    <location>
        <begin position="446"/>
        <end position="456"/>
    </location>
</feature>
<feature type="compositionally biased region" description="Basic and acidic residues" evidence="2">
    <location>
        <begin position="218"/>
        <end position="232"/>
    </location>
</feature>
<feature type="compositionally biased region" description="Acidic residues" evidence="2">
    <location>
        <begin position="1580"/>
        <end position="1590"/>
    </location>
</feature>
<feature type="compositionally biased region" description="Basic and acidic residues" evidence="2">
    <location>
        <begin position="503"/>
        <end position="517"/>
    </location>
</feature>
<reference evidence="5" key="1">
    <citation type="submission" date="2025-08" db="UniProtKB">
        <authorList>
            <consortium name="RefSeq"/>
        </authorList>
    </citation>
    <scope>IDENTIFICATION</scope>
    <source>
        <tissue evidence="5">Muscle</tissue>
    </source>
</reference>
<feature type="compositionally biased region" description="Polar residues" evidence="2">
    <location>
        <begin position="807"/>
        <end position="823"/>
    </location>
</feature>
<dbReference type="Gene3D" id="1.10.950.10">
    <property type="entry name" value="Villin headpiece domain"/>
    <property type="match status" value="1"/>
</dbReference>
<feature type="region of interest" description="Disordered" evidence="2">
    <location>
        <begin position="1544"/>
        <end position="1673"/>
    </location>
</feature>
<name>A0ABM1SJN7_LIMPO</name>
<dbReference type="SMART" id="SM00262">
    <property type="entry name" value="GEL"/>
    <property type="match status" value="4"/>
</dbReference>
<feature type="compositionally biased region" description="Low complexity" evidence="2">
    <location>
        <begin position="796"/>
        <end position="806"/>
    </location>
</feature>
<feature type="compositionally biased region" description="Polar residues" evidence="2">
    <location>
        <begin position="417"/>
        <end position="430"/>
    </location>
</feature>
<dbReference type="InterPro" id="IPR007122">
    <property type="entry name" value="Villin/Gelsolin"/>
</dbReference>
<feature type="domain" description="HP" evidence="3">
    <location>
        <begin position="2765"/>
        <end position="2828"/>
    </location>
</feature>
<feature type="compositionally biased region" description="Basic residues" evidence="2">
    <location>
        <begin position="1845"/>
        <end position="1857"/>
    </location>
</feature>
<feature type="compositionally biased region" description="Basic and acidic residues" evidence="2">
    <location>
        <begin position="404"/>
        <end position="415"/>
    </location>
</feature>
<feature type="compositionally biased region" description="Basic and acidic residues" evidence="2">
    <location>
        <begin position="916"/>
        <end position="932"/>
    </location>
</feature>
<dbReference type="Pfam" id="PF00626">
    <property type="entry name" value="Gelsolin"/>
    <property type="match status" value="1"/>
</dbReference>
<sequence>MEGDELLKILDDGDFQDMSGATKTEAFPSTLIPSSTTERAMTETARRPLRSQPVGRDYIGAGISSLRDSDGFLRPVGFSSVIGIAGAKRSDESVSDNVQKERVLMYKEERRRQIAKRYSERSSEDELITIGEEPSYMRYSQRRSKKKSDNSQNKEDKKSSRNTEDVSSSVSKIAESQPNSCAQNIIVPNSQSSTRRRFITRDSSGSEDVTANSQPPNLKRESGNVRGGDKIRSTRASRLRAEANSSLFESSGGKIDGLQKKESFRSKAPAAPLSSSEFETCASPSNFRSDTSPVAKDYTENVREKDHEQITTEESHAKNTESEECSEAGLAKEKVKDKSYKRKSNLNRASLVEEHPHVASDTCEESLRRSRRWRKNSDSTSLNSGSEKKSSGSTLFNRCFGVSVKDHQSQSKEESCDSQSDIKSGKSKISQLVRKHQEAPTRKQSFDQTPDSSPRKTSALKRPEIPKVLRHNSSTDPEKSSPVRSRSERLLRRAEHGVSSGTDKGDKSQSENDEKRPKSTSVITRASNSLQTESLKKRSRSNPNNHIVHRDNSFSITPPSKKLHSDQNIIDFDTKDKKKSVGSNDYSLTLETKDVLALETPHLISEFETVCKKQSRSSESKKLNSSSYSTISASTQGSGSTRYFSCDNTCPQELDTEVDEVFSTPPDTLKRDWNSLSTTTAESSVIYTLSISTKSKTFGECLETWNPSLNLEPSSYSPAYPTTFDTLQDEESSDKVTIKTASCSRYSPVLQPEDLKEELEKEMSSGENKRRYTRKRDISVNKSTISSQSLTEAKNSSESESVSVKKTSQTDSQGASSLKSLATETRIRDNTKTSSEELKKESKESKSHSVFKTRLNSEERETRSQSPEVHSILKNKTDKSESSSYNLQVHPILKHRTPEETAKAQSEPKPILKQRNSFEELSLDHKKSEPKPILKKKYSTEDECEDKPKSILKTKSIHDSGSEGSNSQESKIESDSGVKPILKKPYMEGEYSKPVSILRTSSPERSNMSDSSECGVHVKNISQTVAHHAFQPGSQTVEKDNNDGAPTKTDQPPSILKVKDSSSSLLTRELTPPSILKKPKEADSFTNELSSVLKIRKVKNSQEEEAAVQAPKSATSCNEPESLDSERKQLMEGSAFQKKICKGKSVKRFDHRNAPRYRTQPVTVNELNETDGLESVQAFRALVMKKASFDIFAQREKELAPEKLSISDKRKEYPQPYRPDKKKDRRQGVRYRTLPVTLEEIICASDRNSSISSPLNSPVSMQKPTHPKSESSEELHLKTSGSEDELSKMSVAAKATLFKQLEAQQKQPVQAIGAKRKIANRRFLPRSQTQPITEEEVHEASKLVKEDDKSSESNQEEADKNNSVSTDEKKTASDSEDDPVNLSLADKMKLFNQKIGDEKNKPPAVAPDPNSRRRCSRFKTQPVTSDEIETVNKVSLLAASLSRCHELKENTDQISHSKTFTPPVGGRLVLPLLPGMKRTVASDKGTTSSEDTDSNNFNKGILKKETLHPTAASSRGIVVPSISSNLAINKEQFTESSEIKGILKTQNADQEPPALKPILKPEGSFESKEESSESSSTSSSEDDSDEEEEESGRGYTGSKTVLTGGQSHIIFGTHTSKTEETSLSASSSIRETKKITNPAVQRRLNASIRKKEERRSMHEVRSHEVLSSASSSSVYAMEAQKSLAAELQRTFAMQSQHMIASECSDGSGTEQERHKLFPPTRSRTQPLTQDEKDGVEELGGGSIAERLAALKRNGEENWKKRLEKNKTDKPEEEIQGLASTIVKKREEKSMEPRPRSLVENRKLLLEESGTEWRQRVEEKDASKFTVAGKMGKQSLKPEESPLADRKKRTPKPVKFRSKTANIGEVRDNSLQFLSVTPVPITKSKSMPDAIGKDESSSRSSEDEEEVPVRVLVPKADNETFSSFFESVSAQKAVEEKIEIKDEDFKCVISQSESHHLLAQRKSVKLQHRRVASRNPIKALASRTDLQHEYTEVKTGYAEQEMKRIKLEQMAKTSNKALSALAGLASTEDFKAIALKKGVVGEASPIVPQKDAMLVQIKGRRHVQTRLVEPNIRSINHGDTFVLVTPSKVFLWIGEYSNVIEKAKGAEVATVIQAKKDLCFKGTGDVITLDEEKKPNRSQLDVFFRHLGTSDKNCRPPGKPEEDEIYEAAIIDTNMIYKVEGDELVPYEEFWGNLPRIEMLKPDEILVFDFGSEMYVWQGKKAPFEQRSVSVRLAKELWDQGFNYSECDINPLHPEPDEKVLMKGNQRPSWALFTKISQHMEPVLFREKFFDWPDTSRLIKVKGQDSDETKQTEGMPELKACDVKNMLEQERTEPDLILEGSHLGRGLEYHDEKERRHFEITTNCVKVWHILEYKHSPMPLGSYGQFHSGDTYVVRWQYTVKNTGRDLSGQASKHSSVGRKRCAYFFWQGLNSTVTEKGACALMTVELDEERGPHVRVVEGQEPPCFLNIFNGEMIVYKGKRDEDDPDTKSLWRMFMTRGAFPSEAVLMEISRGVQSLRSRSSFVLVNTSKGIIFVWHGAKSPRDVQKTVMSAAKKLKDRQPKEMMFDSGISIEIKEIREGSESRDFWEGLGGKNRHMYMSLLKSHLAYNHTPRLFHLTSVSGTFTSTEVQCTFYSTKRVCPYPFLQSELYNATQPALFLFDNEHEMFLWQGWWPEGDEESENVVTGSAGLRWNTERRCAMETALHYCHEKNPENPPKAFIVSAGLEPTLFTNLFLTWEQNDDVALINIKDGKKPGEMLLVQEVLAKLTRTRYTLSELQKRPLPEGVDPSRIESYLTDKDFEDILGMSKEEFYTLPPWRHSELKKVAGLF</sequence>
<dbReference type="SUPFAM" id="SSF55753">
    <property type="entry name" value="Actin depolymerizing proteins"/>
    <property type="match status" value="5"/>
</dbReference>
<dbReference type="RefSeq" id="XP_022243843.1">
    <property type="nucleotide sequence ID" value="XM_022388135.1"/>
</dbReference>
<feature type="compositionally biased region" description="Polar residues" evidence="2">
    <location>
        <begin position="165"/>
        <end position="193"/>
    </location>
</feature>
<feature type="compositionally biased region" description="Basic and acidic residues" evidence="2">
    <location>
        <begin position="435"/>
        <end position="445"/>
    </location>
</feature>
<comment type="similarity">
    <text evidence="1">Belongs to the villin/gelsolin family.</text>
</comment>
<feature type="compositionally biased region" description="Basic and acidic residues" evidence="2">
    <location>
        <begin position="1267"/>
        <end position="1277"/>
    </location>
</feature>
<feature type="region of interest" description="Disordered" evidence="2">
    <location>
        <begin position="1249"/>
        <end position="1286"/>
    </location>
</feature>
<feature type="region of interest" description="Disordered" evidence="2">
    <location>
        <begin position="1881"/>
        <end position="1908"/>
    </location>
</feature>
<feature type="region of interest" description="Disordered" evidence="2">
    <location>
        <begin position="1101"/>
        <end position="1120"/>
    </location>
</feature>
<feature type="compositionally biased region" description="Basic and acidic residues" evidence="2">
    <location>
        <begin position="297"/>
        <end position="321"/>
    </location>
</feature>
<feature type="compositionally biased region" description="Basic and acidic residues" evidence="2">
    <location>
        <begin position="476"/>
        <end position="496"/>
    </location>
</feature>
<feature type="region of interest" description="Disordered" evidence="2">
    <location>
        <begin position="1203"/>
        <end position="1230"/>
    </location>
</feature>
<feature type="compositionally biased region" description="Basic and acidic residues" evidence="2">
    <location>
        <begin position="1754"/>
        <end position="1769"/>
    </location>
</feature>
<keyword evidence="4" id="KW-1185">Reference proteome</keyword>
<gene>
    <name evidence="5" type="primary">LOC106461270</name>
</gene>
<feature type="compositionally biased region" description="Basic and acidic residues" evidence="2">
    <location>
        <begin position="1649"/>
        <end position="1664"/>
    </location>
</feature>
<feature type="region of interest" description="Disordered" evidence="2">
    <location>
        <begin position="16"/>
        <end position="51"/>
    </location>
</feature>
<feature type="compositionally biased region" description="Low complexity" evidence="2">
    <location>
        <begin position="1249"/>
        <end position="1260"/>
    </location>
</feature>
<evidence type="ECO:0000313" key="5">
    <source>
        <dbReference type="RefSeq" id="XP_022243843.1"/>
    </source>
</evidence>
<organism evidence="4 5">
    <name type="scientific">Limulus polyphemus</name>
    <name type="common">Atlantic horseshoe crab</name>
    <dbReference type="NCBI Taxonomy" id="6850"/>
    <lineage>
        <taxon>Eukaryota</taxon>
        <taxon>Metazoa</taxon>
        <taxon>Ecdysozoa</taxon>
        <taxon>Arthropoda</taxon>
        <taxon>Chelicerata</taxon>
        <taxon>Merostomata</taxon>
        <taxon>Xiphosura</taxon>
        <taxon>Limulidae</taxon>
        <taxon>Limulus</taxon>
    </lineage>
</organism>
<feature type="compositionally biased region" description="Polar residues" evidence="2">
    <location>
        <begin position="1597"/>
        <end position="1606"/>
    </location>
</feature>
<dbReference type="Gene3D" id="3.40.20.10">
    <property type="entry name" value="Severin"/>
    <property type="match status" value="5"/>
</dbReference>
<dbReference type="SMART" id="SM00153">
    <property type="entry name" value="VHP"/>
    <property type="match status" value="1"/>
</dbReference>
<evidence type="ECO:0000259" key="3">
    <source>
        <dbReference type="PROSITE" id="PS51089"/>
    </source>
</evidence>
<feature type="region of interest" description="Disordered" evidence="2">
    <location>
        <begin position="1321"/>
        <end position="1421"/>
    </location>
</feature>
<feature type="region of interest" description="Disordered" evidence="2">
    <location>
        <begin position="1754"/>
        <end position="1795"/>
    </location>
</feature>